<protein>
    <submittedName>
        <fullName evidence="1">Uncharacterized protein</fullName>
    </submittedName>
</protein>
<reference evidence="1" key="1">
    <citation type="submission" date="2023-04" db="EMBL/GenBank/DDBJ databases">
        <title>A chromosome-level genome assembly of the parasitoid wasp Eretmocerus hayati.</title>
        <authorList>
            <person name="Zhong Y."/>
            <person name="Liu S."/>
            <person name="Liu Y."/>
        </authorList>
    </citation>
    <scope>NUCLEOTIDE SEQUENCE</scope>
    <source>
        <strain evidence="1">ZJU_SS_LIU_2023</strain>
    </source>
</reference>
<dbReference type="EMBL" id="CM056743">
    <property type="protein sequence ID" value="KAJ8674562.1"/>
    <property type="molecule type" value="Genomic_DNA"/>
</dbReference>
<comment type="caution">
    <text evidence="1">The sequence shown here is derived from an EMBL/GenBank/DDBJ whole genome shotgun (WGS) entry which is preliminary data.</text>
</comment>
<keyword evidence="2" id="KW-1185">Reference proteome</keyword>
<gene>
    <name evidence="1" type="ORF">QAD02_005824</name>
</gene>
<name>A0ACC2NWG9_9HYME</name>
<dbReference type="Proteomes" id="UP001239111">
    <property type="component" value="Chromosome 3"/>
</dbReference>
<evidence type="ECO:0000313" key="1">
    <source>
        <dbReference type="EMBL" id="KAJ8674562.1"/>
    </source>
</evidence>
<accession>A0ACC2NWG9</accession>
<evidence type="ECO:0000313" key="2">
    <source>
        <dbReference type="Proteomes" id="UP001239111"/>
    </source>
</evidence>
<organism evidence="1 2">
    <name type="scientific">Eretmocerus hayati</name>
    <dbReference type="NCBI Taxonomy" id="131215"/>
    <lineage>
        <taxon>Eukaryota</taxon>
        <taxon>Metazoa</taxon>
        <taxon>Ecdysozoa</taxon>
        <taxon>Arthropoda</taxon>
        <taxon>Hexapoda</taxon>
        <taxon>Insecta</taxon>
        <taxon>Pterygota</taxon>
        <taxon>Neoptera</taxon>
        <taxon>Endopterygota</taxon>
        <taxon>Hymenoptera</taxon>
        <taxon>Apocrita</taxon>
        <taxon>Proctotrupomorpha</taxon>
        <taxon>Chalcidoidea</taxon>
        <taxon>Aphelinidae</taxon>
        <taxon>Aphelininae</taxon>
        <taxon>Eretmocerus</taxon>
    </lineage>
</organism>
<proteinExistence type="predicted"/>
<sequence>MELLVRLSLRCESGAEDDRDSTETAASLWRKLTRSLARHAISSLVAASSRIPDPDSRDHCVRNETMHEVRPIDTPRRRGWCTFRGVNRASSSSGELWKWMR</sequence>